<dbReference type="Pfam" id="PF04024">
    <property type="entry name" value="PspC"/>
    <property type="match status" value="1"/>
</dbReference>
<gene>
    <name evidence="8" type="ORF">ACFSKW_05020</name>
</gene>
<reference evidence="9" key="1">
    <citation type="journal article" date="2019" name="Int. J. Syst. Evol. Microbiol.">
        <title>The Global Catalogue of Microorganisms (GCM) 10K type strain sequencing project: providing services to taxonomists for standard genome sequencing and annotation.</title>
        <authorList>
            <consortium name="The Broad Institute Genomics Platform"/>
            <consortium name="The Broad Institute Genome Sequencing Center for Infectious Disease"/>
            <person name="Wu L."/>
            <person name="Ma J."/>
        </authorList>
    </citation>
    <scope>NUCLEOTIDE SEQUENCE [LARGE SCALE GENOMIC DNA]</scope>
    <source>
        <strain evidence="9">ICMP 6774ER</strain>
    </source>
</reference>
<evidence type="ECO:0000313" key="9">
    <source>
        <dbReference type="Proteomes" id="UP001597368"/>
    </source>
</evidence>
<comment type="caution">
    <text evidence="8">The sequence shown here is derived from an EMBL/GenBank/DDBJ whole genome shotgun (WGS) entry which is preliminary data.</text>
</comment>
<accession>A0ABW4SQD0</accession>
<dbReference type="RefSeq" id="WP_358142826.1">
    <property type="nucleotide sequence ID" value="NZ_JBHUFV010000005.1"/>
</dbReference>
<evidence type="ECO:0000256" key="6">
    <source>
        <dbReference type="SAM" id="Phobius"/>
    </source>
</evidence>
<proteinExistence type="predicted"/>
<evidence type="ECO:0000259" key="7">
    <source>
        <dbReference type="Pfam" id="PF04024"/>
    </source>
</evidence>
<keyword evidence="2" id="KW-1003">Cell membrane</keyword>
<evidence type="ECO:0000313" key="8">
    <source>
        <dbReference type="EMBL" id="MFD1930836.1"/>
    </source>
</evidence>
<keyword evidence="9" id="KW-1185">Reference proteome</keyword>
<keyword evidence="5 6" id="KW-0472">Membrane</keyword>
<dbReference type="InterPro" id="IPR052027">
    <property type="entry name" value="PspC"/>
</dbReference>
<dbReference type="Proteomes" id="UP001597368">
    <property type="component" value="Unassembled WGS sequence"/>
</dbReference>
<dbReference type="EMBL" id="JBHUFV010000005">
    <property type="protein sequence ID" value="MFD1930836.1"/>
    <property type="molecule type" value="Genomic_DNA"/>
</dbReference>
<name>A0ABW4SQD0_9ACTN</name>
<evidence type="ECO:0000256" key="1">
    <source>
        <dbReference type="ARBA" id="ARBA00004162"/>
    </source>
</evidence>
<evidence type="ECO:0000256" key="5">
    <source>
        <dbReference type="ARBA" id="ARBA00023136"/>
    </source>
</evidence>
<organism evidence="8 9">
    <name type="scientific">Nonomuraea mangrovi</name>
    <dbReference type="NCBI Taxonomy" id="2316207"/>
    <lineage>
        <taxon>Bacteria</taxon>
        <taxon>Bacillati</taxon>
        <taxon>Actinomycetota</taxon>
        <taxon>Actinomycetes</taxon>
        <taxon>Streptosporangiales</taxon>
        <taxon>Streptosporangiaceae</taxon>
        <taxon>Nonomuraea</taxon>
    </lineage>
</organism>
<dbReference type="PANTHER" id="PTHR33885:SF3">
    <property type="entry name" value="PHAGE SHOCK PROTEIN C"/>
    <property type="match status" value="1"/>
</dbReference>
<protein>
    <submittedName>
        <fullName evidence="8">PspC domain-containing protein</fullName>
    </submittedName>
</protein>
<feature type="transmembrane region" description="Helical" evidence="6">
    <location>
        <begin position="30"/>
        <end position="53"/>
    </location>
</feature>
<sequence length="60" mass="6876">MHRSREHRIIAGVCGGIADRLGLPPTFVRIVWLLLSLIPGPLWVLYVILWIIMPNGPERY</sequence>
<keyword evidence="3 6" id="KW-0812">Transmembrane</keyword>
<dbReference type="PANTHER" id="PTHR33885">
    <property type="entry name" value="PHAGE SHOCK PROTEIN C"/>
    <property type="match status" value="1"/>
</dbReference>
<evidence type="ECO:0000256" key="2">
    <source>
        <dbReference type="ARBA" id="ARBA00022475"/>
    </source>
</evidence>
<evidence type="ECO:0000256" key="4">
    <source>
        <dbReference type="ARBA" id="ARBA00022989"/>
    </source>
</evidence>
<feature type="domain" description="Phage shock protein PspC N-terminal" evidence="7">
    <location>
        <begin position="2"/>
        <end position="55"/>
    </location>
</feature>
<evidence type="ECO:0000256" key="3">
    <source>
        <dbReference type="ARBA" id="ARBA00022692"/>
    </source>
</evidence>
<comment type="subcellular location">
    <subcellularLocation>
        <location evidence="1">Cell membrane</location>
        <topology evidence="1">Single-pass membrane protein</topology>
    </subcellularLocation>
</comment>
<keyword evidence="4 6" id="KW-1133">Transmembrane helix</keyword>
<dbReference type="InterPro" id="IPR007168">
    <property type="entry name" value="Phageshock_PspC_N"/>
</dbReference>